<dbReference type="GO" id="GO:0016787">
    <property type="term" value="F:hydrolase activity"/>
    <property type="evidence" value="ECO:0007669"/>
    <property type="project" value="UniProtKB-KW"/>
</dbReference>
<evidence type="ECO:0000259" key="3">
    <source>
        <dbReference type="SMART" id="SM00471"/>
    </source>
</evidence>
<feature type="transmembrane region" description="Helical" evidence="2">
    <location>
        <begin position="367"/>
        <end position="385"/>
    </location>
</feature>
<dbReference type="CDD" id="cd00077">
    <property type="entry name" value="HDc"/>
    <property type="match status" value="1"/>
</dbReference>
<dbReference type="InterPro" id="IPR011621">
    <property type="entry name" value="Metal-dep_PHydrolase_7TM_intra"/>
</dbReference>
<dbReference type="InterPro" id="IPR011624">
    <property type="entry name" value="Metal-dep_PHydrolase_7TM_extra"/>
</dbReference>
<keyword evidence="5" id="KW-1185">Reference proteome</keyword>
<keyword evidence="2" id="KW-0472">Membrane</keyword>
<dbReference type="Pfam" id="PF01966">
    <property type="entry name" value="HD"/>
    <property type="match status" value="1"/>
</dbReference>
<dbReference type="InterPro" id="IPR006674">
    <property type="entry name" value="HD_domain"/>
</dbReference>
<dbReference type="SMART" id="SM00471">
    <property type="entry name" value="HDc"/>
    <property type="match status" value="1"/>
</dbReference>
<feature type="transmembrane region" description="Helical" evidence="2">
    <location>
        <begin position="267"/>
        <end position="290"/>
    </location>
</feature>
<evidence type="ECO:0000313" key="5">
    <source>
        <dbReference type="Proteomes" id="UP000287361"/>
    </source>
</evidence>
<dbReference type="PANTHER" id="PTHR36442">
    <property type="entry name" value="CYCLIC-DI-AMP PHOSPHODIESTERASE PGPH"/>
    <property type="match status" value="1"/>
</dbReference>
<feature type="transmembrane region" description="Helical" evidence="2">
    <location>
        <begin position="333"/>
        <end position="360"/>
    </location>
</feature>
<keyword evidence="2" id="KW-1133">Transmembrane helix</keyword>
<keyword evidence="4" id="KW-0378">Hydrolase</keyword>
<accession>A0A401LBZ7</accession>
<dbReference type="InterPro" id="IPR006675">
    <property type="entry name" value="HDIG_dom"/>
</dbReference>
<organism evidence="4 5">
    <name type="scientific">Anaerotignum faecicola</name>
    <dbReference type="NCBI Taxonomy" id="2358141"/>
    <lineage>
        <taxon>Bacteria</taxon>
        <taxon>Bacillati</taxon>
        <taxon>Bacillota</taxon>
        <taxon>Clostridia</taxon>
        <taxon>Lachnospirales</taxon>
        <taxon>Anaerotignaceae</taxon>
        <taxon>Anaerotignum</taxon>
    </lineage>
</organism>
<reference evidence="4 5" key="1">
    <citation type="submission" date="2018-10" db="EMBL/GenBank/DDBJ databases">
        <title>Draft Genome Sequence of Anaerotignum sp. KCTC 15736.</title>
        <authorList>
            <person name="Choi S.H."/>
            <person name="Kim J.S."/>
            <person name="Kang S.W."/>
            <person name="Lee J.S."/>
            <person name="Park S.H."/>
        </authorList>
    </citation>
    <scope>NUCLEOTIDE SEQUENCE [LARGE SCALE GENOMIC DNA]</scope>
    <source>
        <strain evidence="4 5">KCTC 15736</strain>
    </source>
</reference>
<dbReference type="OrthoDB" id="9806952at2"/>
<keyword evidence="2" id="KW-0812">Transmembrane</keyword>
<dbReference type="Pfam" id="PF07698">
    <property type="entry name" value="7TM-7TMR_HD"/>
    <property type="match status" value="1"/>
</dbReference>
<feature type="region of interest" description="Disordered" evidence="1">
    <location>
        <begin position="692"/>
        <end position="723"/>
    </location>
</feature>
<evidence type="ECO:0000256" key="2">
    <source>
        <dbReference type="SAM" id="Phobius"/>
    </source>
</evidence>
<feature type="transmembrane region" description="Helical" evidence="2">
    <location>
        <begin position="302"/>
        <end position="327"/>
    </location>
</feature>
<dbReference type="InterPro" id="IPR003607">
    <property type="entry name" value="HD/PDEase_dom"/>
</dbReference>
<dbReference type="PANTHER" id="PTHR36442:SF1">
    <property type="entry name" value="CYCLIC-DI-AMP PHOSPHODIESTERASE PGPH"/>
    <property type="match status" value="1"/>
</dbReference>
<feature type="transmembrane region" description="Helical" evidence="2">
    <location>
        <begin position="391"/>
        <end position="413"/>
    </location>
</feature>
<evidence type="ECO:0000313" key="4">
    <source>
        <dbReference type="EMBL" id="GCB29073.1"/>
    </source>
</evidence>
<evidence type="ECO:0000256" key="1">
    <source>
        <dbReference type="SAM" id="MobiDB-lite"/>
    </source>
</evidence>
<protein>
    <submittedName>
        <fullName evidence="4">HD family phosphohydrolase</fullName>
    </submittedName>
</protein>
<gene>
    <name evidence="4" type="ORF">KGMB03357_07340</name>
</gene>
<name>A0A401LBZ7_9FIRM</name>
<dbReference type="Pfam" id="PF07697">
    <property type="entry name" value="7TMR-HDED"/>
    <property type="match status" value="1"/>
</dbReference>
<dbReference type="Proteomes" id="UP000287361">
    <property type="component" value="Unassembled WGS sequence"/>
</dbReference>
<feature type="domain" description="HD/PDEase" evidence="3">
    <location>
        <begin position="475"/>
        <end position="631"/>
    </location>
</feature>
<dbReference type="Gene3D" id="1.10.3210.10">
    <property type="entry name" value="Hypothetical protein af1432"/>
    <property type="match status" value="1"/>
</dbReference>
<comment type="caution">
    <text evidence="4">The sequence shown here is derived from an EMBL/GenBank/DDBJ whole genome shotgun (WGS) entry which is preliminary data.</text>
</comment>
<dbReference type="AlphaFoldDB" id="A0A401LBZ7"/>
<sequence>MARRKDESLINNRKQKKARKVMFAVAFLLTLLCIGTGSYVQQLDTVQVGSVAEKRYVAEADAVDEVATNKLKDAAADSVAPIYKQDAAVEEGSNAEVKELFQDLEQILANLKQGESFVEKAQEAPWKLPVVLSERELKAYQALGKSNRTLFQEDCLVTMNNLYTEGITADALEEGRQKANEAFAATAWNKGLKEMAGAIFDAAITPNLLPDEAAIEAAREEKRAEVADVMIRKNQKIVDEGEIITQEIYDRLVSLHLVGGADYKSSVLPLLGSFLLVVLLFVALYLFFVWGRGQFELKPNEAKMLFTIYVIMILLLRLMGGAAYFTLIPLGLFAMLTSILVGRRVALVMNTLFCIIGCFIFNGDVQFLMYSLLVGTLGALLIQKTEKRQRMVWVAVAMAAVSFAAMFGVGLFFESGYSAGLLLKCLFAAVMGLVSVVIAVGSLPFWEATFEANTPLRLLELTNPNNELLRRLMIEAPGTYHHSLIVANLAETAAYEIGANTALARAGAYYHDIGKLKNPQMFSENQAGYNPHDDLAPETSAKIITQHPKDGVEMGRVHGLPNVILDVIREHHGTSLVKFFYFKALKLYGADNVNEADYRYQGVIPSTRESAVVMLADTVEAAVRSMLGSGKTLAEAESVIKTLIKDKLDDGQLNNSGLGIHELEIIRRAFLKVFQGMYHERVAYPKQEEINAAAKKGAEESKAEEKKEKREEKREEESSELTD</sequence>
<dbReference type="InterPro" id="IPR052722">
    <property type="entry name" value="PgpH_phosphodiesterase"/>
</dbReference>
<feature type="transmembrane region" description="Helical" evidence="2">
    <location>
        <begin position="425"/>
        <end position="446"/>
    </location>
</feature>
<dbReference type="SUPFAM" id="SSF109604">
    <property type="entry name" value="HD-domain/PDEase-like"/>
    <property type="match status" value="1"/>
</dbReference>
<proteinExistence type="predicted"/>
<dbReference type="EMBL" id="BHVZ01000001">
    <property type="protein sequence ID" value="GCB29073.1"/>
    <property type="molecule type" value="Genomic_DNA"/>
</dbReference>
<feature type="compositionally biased region" description="Basic and acidic residues" evidence="1">
    <location>
        <begin position="696"/>
        <end position="716"/>
    </location>
</feature>
<dbReference type="NCBIfam" id="TIGR00277">
    <property type="entry name" value="HDIG"/>
    <property type="match status" value="1"/>
</dbReference>